<reference evidence="1" key="2">
    <citation type="submission" date="2020-11" db="EMBL/GenBank/DDBJ databases">
        <authorList>
            <person name="McCartney M.A."/>
            <person name="Auch B."/>
            <person name="Kono T."/>
            <person name="Mallez S."/>
            <person name="Becker A."/>
            <person name="Gohl D.M."/>
            <person name="Silverstein K.A.T."/>
            <person name="Koren S."/>
            <person name="Bechman K.B."/>
            <person name="Herman A."/>
            <person name="Abrahante J.E."/>
            <person name="Garbe J."/>
        </authorList>
    </citation>
    <scope>NUCLEOTIDE SEQUENCE</scope>
    <source>
        <strain evidence="1">Duluth1</strain>
        <tissue evidence="1">Whole animal</tissue>
    </source>
</reference>
<reference evidence="1" key="1">
    <citation type="journal article" date="2019" name="bioRxiv">
        <title>The Genome of the Zebra Mussel, Dreissena polymorpha: A Resource for Invasive Species Research.</title>
        <authorList>
            <person name="McCartney M.A."/>
            <person name="Auch B."/>
            <person name="Kono T."/>
            <person name="Mallez S."/>
            <person name="Zhang Y."/>
            <person name="Obille A."/>
            <person name="Becker A."/>
            <person name="Abrahante J.E."/>
            <person name="Garbe J."/>
            <person name="Badalamenti J.P."/>
            <person name="Herman A."/>
            <person name="Mangelson H."/>
            <person name="Liachko I."/>
            <person name="Sullivan S."/>
            <person name="Sone E.D."/>
            <person name="Koren S."/>
            <person name="Silverstein K.A.T."/>
            <person name="Beckman K.B."/>
            <person name="Gohl D.M."/>
        </authorList>
    </citation>
    <scope>NUCLEOTIDE SEQUENCE</scope>
    <source>
        <strain evidence="1">Duluth1</strain>
        <tissue evidence="1">Whole animal</tissue>
    </source>
</reference>
<protein>
    <submittedName>
        <fullName evidence="1">Uncharacterized protein</fullName>
    </submittedName>
</protein>
<evidence type="ECO:0000313" key="2">
    <source>
        <dbReference type="Proteomes" id="UP000828390"/>
    </source>
</evidence>
<dbReference type="AlphaFoldDB" id="A0A9D4K1R7"/>
<dbReference type="Proteomes" id="UP000828390">
    <property type="component" value="Unassembled WGS sequence"/>
</dbReference>
<dbReference type="EMBL" id="JAIWYP010000005">
    <property type="protein sequence ID" value="KAH3828423.1"/>
    <property type="molecule type" value="Genomic_DNA"/>
</dbReference>
<gene>
    <name evidence="1" type="ORF">DPMN_130384</name>
</gene>
<keyword evidence="2" id="KW-1185">Reference proteome</keyword>
<sequence length="102" mass="11295">MLTDEKRQLQLCDAADLPIGHVPRSLAAHFREIMDKGGEVYAIVTGNPVPSYPPWPLHNDPEGGVVLPCDYIISTPYKDDHTIITDTLNHIPEGSVMELLMC</sequence>
<organism evidence="1 2">
    <name type="scientific">Dreissena polymorpha</name>
    <name type="common">Zebra mussel</name>
    <name type="synonym">Mytilus polymorpha</name>
    <dbReference type="NCBI Taxonomy" id="45954"/>
    <lineage>
        <taxon>Eukaryota</taxon>
        <taxon>Metazoa</taxon>
        <taxon>Spiralia</taxon>
        <taxon>Lophotrochozoa</taxon>
        <taxon>Mollusca</taxon>
        <taxon>Bivalvia</taxon>
        <taxon>Autobranchia</taxon>
        <taxon>Heteroconchia</taxon>
        <taxon>Euheterodonta</taxon>
        <taxon>Imparidentia</taxon>
        <taxon>Neoheterodontei</taxon>
        <taxon>Myida</taxon>
        <taxon>Dreissenoidea</taxon>
        <taxon>Dreissenidae</taxon>
        <taxon>Dreissena</taxon>
    </lineage>
</organism>
<accession>A0A9D4K1R7</accession>
<proteinExistence type="predicted"/>
<evidence type="ECO:0000313" key="1">
    <source>
        <dbReference type="EMBL" id="KAH3828423.1"/>
    </source>
</evidence>
<name>A0A9D4K1R7_DREPO</name>
<comment type="caution">
    <text evidence="1">The sequence shown here is derived from an EMBL/GenBank/DDBJ whole genome shotgun (WGS) entry which is preliminary data.</text>
</comment>